<dbReference type="Gene3D" id="1.10.8.60">
    <property type="match status" value="1"/>
</dbReference>
<dbReference type="PROSITE" id="PS00870">
    <property type="entry name" value="CLPAB_1"/>
    <property type="match status" value="1"/>
</dbReference>
<evidence type="ECO:0000259" key="9">
    <source>
        <dbReference type="PROSITE" id="PS51903"/>
    </source>
</evidence>
<dbReference type="SMART" id="SM01086">
    <property type="entry name" value="ClpB_D2-small"/>
    <property type="match status" value="1"/>
</dbReference>
<dbReference type="PROSITE" id="PS51903">
    <property type="entry name" value="CLP_R"/>
    <property type="match status" value="1"/>
</dbReference>
<dbReference type="GO" id="GO:0005524">
    <property type="term" value="F:ATP binding"/>
    <property type="evidence" value="ECO:0007669"/>
    <property type="project" value="UniProtKB-KW"/>
</dbReference>
<dbReference type="Pfam" id="PF00004">
    <property type="entry name" value="AAA"/>
    <property type="match status" value="1"/>
</dbReference>
<dbReference type="InterPro" id="IPR004176">
    <property type="entry name" value="Clp_R_N"/>
</dbReference>
<dbReference type="GO" id="GO:0016887">
    <property type="term" value="F:ATP hydrolysis activity"/>
    <property type="evidence" value="ECO:0007669"/>
    <property type="project" value="InterPro"/>
</dbReference>
<comment type="caution">
    <text evidence="10">The sequence shown here is derived from an EMBL/GenBank/DDBJ whole genome shotgun (WGS) entry which is preliminary data.</text>
</comment>
<accession>A0A370N2U2</accession>
<dbReference type="OrthoDB" id="9803641at2"/>
<evidence type="ECO:0000256" key="6">
    <source>
        <dbReference type="ARBA" id="ARBA00025613"/>
    </source>
</evidence>
<keyword evidence="11" id="KW-1185">Reference proteome</keyword>
<evidence type="ECO:0000256" key="1">
    <source>
        <dbReference type="ARBA" id="ARBA00008675"/>
    </source>
</evidence>
<evidence type="ECO:0000256" key="3">
    <source>
        <dbReference type="ARBA" id="ARBA00022741"/>
    </source>
</evidence>
<dbReference type="NCBIfam" id="TIGR03345">
    <property type="entry name" value="VI_ClpV1"/>
    <property type="match status" value="1"/>
</dbReference>
<keyword evidence="2 7" id="KW-0677">Repeat</keyword>
<dbReference type="InterPro" id="IPR003593">
    <property type="entry name" value="AAA+_ATPase"/>
</dbReference>
<evidence type="ECO:0000313" key="10">
    <source>
        <dbReference type="EMBL" id="RDJ99905.1"/>
    </source>
</evidence>
<dbReference type="Pfam" id="PF10431">
    <property type="entry name" value="ClpB_D2-small"/>
    <property type="match status" value="1"/>
</dbReference>
<dbReference type="CDD" id="cd19499">
    <property type="entry name" value="RecA-like_ClpB_Hsp104-like"/>
    <property type="match status" value="1"/>
</dbReference>
<dbReference type="Pfam" id="PF17871">
    <property type="entry name" value="AAA_lid_9"/>
    <property type="match status" value="1"/>
</dbReference>
<dbReference type="FunFam" id="3.40.50.300:FF:000025">
    <property type="entry name" value="ATP-dependent Clp protease subunit"/>
    <property type="match status" value="1"/>
</dbReference>
<keyword evidence="5" id="KW-0143">Chaperone</keyword>
<dbReference type="EMBL" id="QHKS01000019">
    <property type="protein sequence ID" value="RDJ99905.1"/>
    <property type="molecule type" value="Genomic_DNA"/>
</dbReference>
<dbReference type="FunFam" id="3.40.50.300:FF:000010">
    <property type="entry name" value="Chaperone clpB 1, putative"/>
    <property type="match status" value="1"/>
</dbReference>
<feature type="domain" description="Clp R" evidence="9">
    <location>
        <begin position="9"/>
        <end position="155"/>
    </location>
</feature>
<feature type="compositionally biased region" description="Basic and acidic residues" evidence="8">
    <location>
        <begin position="153"/>
        <end position="163"/>
    </location>
</feature>
<comment type="similarity">
    <text evidence="1">Belongs to the ClpA/ClpB family.</text>
</comment>
<sequence length="891" mass="97040">MSTSLNTLIAKLNPTCRQAALLAANNCLARGHYEVDLEHLLLALLDEPASDVALVLRASKVDAHALRADLERELQRLKTGNTRTPVFSMHLIALLEQAWLIASLDSQIGRIRSGHLFLALLSAPDLAQFAERMSPLLRDVRVTDLKHKFDELTAGSREVERSQATENAPEGAGNPAAADATPGAPSKTPVLDTYTSNLTQRAREGKIDPVIGREGEIRQTMDILMRRRQNNPIMTGEAGVGKTAVVEGLALRIAADDVPAPLKGVALHVLDMGLLQAGASVKGEFENRLKNVIDEVKKSPHPIILFIDEAHTIIGAGGQAGQNDAANLLKPALARGELRTIAATTWSEYKKYFEKDAALARRFQVVKIEEPSETLAAAMLRGMAALMEKHFNVRVLDDAITEAVRLSHRYISGRQLPDKAISVLDTACAKVALAHSSTPAAIDDTKKRLERIDAEIAALEREAASGALHDGRLAELRSLREEDLKALAEDEARYDKERALVTEIVGLRAEIDAARVSSADAGQVEKAQQARETLAMRVAELHALQGGQPMVPLQVDAHVVAEIVASWTGIPLGRMVKDEIQTVLNLQPLLAARVIGQDHALEAIAQRVRTASANLEDPNKPRGVFMFVGPSGVGKTETALALADVLYGGERKMVTINMSEYQEAHSVSGLKGSPPGYVGYGEGGVLTEAVRRNPYSVVLLDEVEKAHPDVLEMFFQVFDKGTMDDAEGREIDFRNTLIILTSNVGSQAVMQACLNKSAEELPDTDELAENLRPQLYKAFKPAFLGRLKVVPYYPISDDVLADIIELKLERIRRRIESNHKAVFEWDESLVDAVLARCTEVDSGARNVDHILNGTLLPEVAQQVLQRIANGAAIERIAVRASDAGEFEYTVV</sequence>
<comment type="function">
    <text evidence="6">Part of a stress-induced multi-chaperone system, it is involved in the recovery of the cell from heat-induced damage, in cooperation with DnaK, DnaJ and GrpE. Acts before DnaK, in the processing of protein aggregates. Protein binding stimulates the ATPase activity; ATP hydrolysis unfolds the denatured protein aggregates, which probably helps expose new hydrophobic binding sites on the surface of ClpB-bound aggregates, contributing to the solubilization and refolding of denatured protein aggregates by DnaK.</text>
</comment>
<dbReference type="GO" id="GO:0034605">
    <property type="term" value="P:cellular response to heat"/>
    <property type="evidence" value="ECO:0007669"/>
    <property type="project" value="TreeGrafter"/>
</dbReference>
<keyword evidence="3" id="KW-0547">Nucleotide-binding</keyword>
<dbReference type="Gene3D" id="3.40.50.300">
    <property type="entry name" value="P-loop containing nucleotide triphosphate hydrolases"/>
    <property type="match status" value="3"/>
</dbReference>
<dbReference type="InterPro" id="IPR003959">
    <property type="entry name" value="ATPase_AAA_core"/>
</dbReference>
<dbReference type="AlphaFoldDB" id="A0A370N2U2"/>
<dbReference type="CDD" id="cd00009">
    <property type="entry name" value="AAA"/>
    <property type="match status" value="1"/>
</dbReference>
<evidence type="ECO:0000256" key="2">
    <source>
        <dbReference type="ARBA" id="ARBA00022737"/>
    </source>
</evidence>
<dbReference type="PRINTS" id="PR00300">
    <property type="entry name" value="CLPPROTEASEA"/>
</dbReference>
<protein>
    <submittedName>
        <fullName evidence="10">Type VI secretion system ATPase TssH</fullName>
    </submittedName>
</protein>
<keyword evidence="4" id="KW-0067">ATP-binding</keyword>
<dbReference type="SUPFAM" id="SSF52540">
    <property type="entry name" value="P-loop containing nucleoside triphosphate hydrolases"/>
    <property type="match status" value="2"/>
</dbReference>
<organism evidence="10 11">
    <name type="scientific">Paraburkholderia lacunae</name>
    <dbReference type="NCBI Taxonomy" id="2211104"/>
    <lineage>
        <taxon>Bacteria</taxon>
        <taxon>Pseudomonadati</taxon>
        <taxon>Pseudomonadota</taxon>
        <taxon>Betaproteobacteria</taxon>
        <taxon>Burkholderiales</taxon>
        <taxon>Burkholderiaceae</taxon>
        <taxon>Paraburkholderia</taxon>
    </lineage>
</organism>
<dbReference type="GO" id="GO:0005737">
    <property type="term" value="C:cytoplasm"/>
    <property type="evidence" value="ECO:0007669"/>
    <property type="project" value="TreeGrafter"/>
</dbReference>
<dbReference type="InterPro" id="IPR019489">
    <property type="entry name" value="Clp_ATPase_C"/>
</dbReference>
<dbReference type="RefSeq" id="WP_115105314.1">
    <property type="nucleotide sequence ID" value="NZ_QHKS01000019.1"/>
</dbReference>
<dbReference type="PANTHER" id="PTHR11638">
    <property type="entry name" value="ATP-DEPENDENT CLP PROTEASE"/>
    <property type="match status" value="1"/>
</dbReference>
<dbReference type="PANTHER" id="PTHR11638:SF184">
    <property type="entry name" value="ATPASE WITH CHAPERONE ACTIVITY"/>
    <property type="match status" value="1"/>
</dbReference>
<dbReference type="InterPro" id="IPR018368">
    <property type="entry name" value="ClpA/B_CS1"/>
</dbReference>
<evidence type="ECO:0000256" key="7">
    <source>
        <dbReference type="PROSITE-ProRule" id="PRU01251"/>
    </source>
</evidence>
<dbReference type="Pfam" id="PF02861">
    <property type="entry name" value="Clp_N"/>
    <property type="match status" value="1"/>
</dbReference>
<dbReference type="InterPro" id="IPR027417">
    <property type="entry name" value="P-loop_NTPase"/>
</dbReference>
<dbReference type="InterPro" id="IPR041546">
    <property type="entry name" value="ClpA/ClpB_AAA_lid"/>
</dbReference>
<feature type="region of interest" description="Disordered" evidence="8">
    <location>
        <begin position="153"/>
        <end position="191"/>
    </location>
</feature>
<dbReference type="Pfam" id="PF07724">
    <property type="entry name" value="AAA_2"/>
    <property type="match status" value="1"/>
</dbReference>
<feature type="compositionally biased region" description="Low complexity" evidence="8">
    <location>
        <begin position="168"/>
        <end position="185"/>
    </location>
</feature>
<evidence type="ECO:0000256" key="4">
    <source>
        <dbReference type="ARBA" id="ARBA00022840"/>
    </source>
</evidence>
<name>A0A370N2U2_9BURK</name>
<dbReference type="InterPro" id="IPR036628">
    <property type="entry name" value="Clp_N_dom_sf"/>
</dbReference>
<dbReference type="InterPro" id="IPR001270">
    <property type="entry name" value="ClpA/B"/>
</dbReference>
<dbReference type="Gene3D" id="1.10.1780.10">
    <property type="entry name" value="Clp, N-terminal domain"/>
    <property type="match status" value="1"/>
</dbReference>
<dbReference type="SMART" id="SM00382">
    <property type="entry name" value="AAA"/>
    <property type="match status" value="2"/>
</dbReference>
<reference evidence="11" key="1">
    <citation type="submission" date="2018-05" db="EMBL/GenBank/DDBJ databases">
        <authorList>
            <person name="Feng T."/>
        </authorList>
    </citation>
    <scope>NUCLEOTIDE SEQUENCE [LARGE SCALE GENOMIC DNA]</scope>
    <source>
        <strain evidence="11">S27</strain>
    </source>
</reference>
<evidence type="ECO:0000256" key="5">
    <source>
        <dbReference type="ARBA" id="ARBA00023186"/>
    </source>
</evidence>
<dbReference type="InterPro" id="IPR050130">
    <property type="entry name" value="ClpA_ClpB"/>
</dbReference>
<dbReference type="InterPro" id="IPR017729">
    <property type="entry name" value="ATPase_T6SS_ClpV1"/>
</dbReference>
<evidence type="ECO:0000313" key="11">
    <source>
        <dbReference type="Proteomes" id="UP000254875"/>
    </source>
</evidence>
<evidence type="ECO:0000256" key="8">
    <source>
        <dbReference type="SAM" id="MobiDB-lite"/>
    </source>
</evidence>
<dbReference type="Proteomes" id="UP000254875">
    <property type="component" value="Unassembled WGS sequence"/>
</dbReference>
<proteinExistence type="inferred from homology"/>
<dbReference type="SUPFAM" id="SSF81923">
    <property type="entry name" value="Double Clp-N motif"/>
    <property type="match status" value="1"/>
</dbReference>
<gene>
    <name evidence="10" type="primary">clpV</name>
    <name evidence="10" type="ORF">DLM46_26040</name>
</gene>